<feature type="domain" description="CBM2" evidence="4">
    <location>
        <begin position="262"/>
        <end position="366"/>
    </location>
</feature>
<feature type="signal peptide" evidence="3">
    <location>
        <begin position="1"/>
        <end position="22"/>
    </location>
</feature>
<dbReference type="PROSITE" id="PS51173">
    <property type="entry name" value="CBM2"/>
    <property type="match status" value="1"/>
</dbReference>
<feature type="compositionally biased region" description="Pro residues" evidence="2">
    <location>
        <begin position="238"/>
        <end position="266"/>
    </location>
</feature>
<dbReference type="InterPro" id="IPR051024">
    <property type="entry name" value="GlcNAc_Chitin_IntDeg"/>
</dbReference>
<proteinExistence type="predicted"/>
<sequence length="366" mass="38166">MKPLTRALAVAAVAALTAGVVAVVAAPAANAHGAAMTPGARTYLCWKDGLTSTGEIKPNNPACAAAVAQSGTNSLYNWFSVLRSDAGGRTTGFIPDGKLCSGGNTGFAGYDLARTDWPLTHLTAGRNFNFNYSNWAHHPGTFYFYVTKDSWSPTRPLAWSDLEDQPFLTVTNPPSIGGPGTNDGHYYFSGNLPSGKSGRHIIYSRWVRSDSQENFFGCSDVTFDGGNGEVTGIGGGQNPPPTTAPPTSNPTTNPPTSNPTTGPPPTGNCMAIYRVTSAWSGGFQAEVQIMNHGSAAFNGWTAKWSWANGQTITSLWSGSFTQSGSAVTVKNAAYNGTVAPDGSTTFGFIGNASTPNTPPSITCTSP</sequence>
<keyword evidence="5" id="KW-0503">Monooxygenase</keyword>
<keyword evidence="5" id="KW-0560">Oxidoreductase</keyword>
<dbReference type="InterPro" id="IPR004302">
    <property type="entry name" value="Cellulose/chitin-bd_N"/>
</dbReference>
<name>A0ABV8KJF1_9ACTN</name>
<evidence type="ECO:0000259" key="4">
    <source>
        <dbReference type="PROSITE" id="PS51173"/>
    </source>
</evidence>
<reference evidence="6" key="1">
    <citation type="journal article" date="2019" name="Int. J. Syst. Evol. Microbiol.">
        <title>The Global Catalogue of Microorganisms (GCM) 10K type strain sequencing project: providing services to taxonomists for standard genome sequencing and annotation.</title>
        <authorList>
            <consortium name="The Broad Institute Genomics Platform"/>
            <consortium name="The Broad Institute Genome Sequencing Center for Infectious Disease"/>
            <person name="Wu L."/>
            <person name="Ma J."/>
        </authorList>
    </citation>
    <scope>NUCLEOTIDE SEQUENCE [LARGE SCALE GENOMIC DNA]</scope>
    <source>
        <strain evidence="6">2902at01</strain>
    </source>
</reference>
<keyword evidence="6" id="KW-1185">Reference proteome</keyword>
<dbReference type="Pfam" id="PF03067">
    <property type="entry name" value="LPMO_10"/>
    <property type="match status" value="1"/>
</dbReference>
<protein>
    <submittedName>
        <fullName evidence="5">Lytic polysaccharide monooxygenase</fullName>
    </submittedName>
</protein>
<dbReference type="RefSeq" id="WP_377543821.1">
    <property type="nucleotide sequence ID" value="NZ_JBHSBN010000005.1"/>
</dbReference>
<accession>A0ABV8KJF1</accession>
<dbReference type="Proteomes" id="UP001595868">
    <property type="component" value="Unassembled WGS sequence"/>
</dbReference>
<keyword evidence="1 3" id="KW-0732">Signal</keyword>
<evidence type="ECO:0000256" key="2">
    <source>
        <dbReference type="SAM" id="MobiDB-lite"/>
    </source>
</evidence>
<dbReference type="PANTHER" id="PTHR34823:SF1">
    <property type="entry name" value="CHITIN-BINDING TYPE-4 DOMAIN-CONTAINING PROTEIN"/>
    <property type="match status" value="1"/>
</dbReference>
<evidence type="ECO:0000313" key="6">
    <source>
        <dbReference type="Proteomes" id="UP001595868"/>
    </source>
</evidence>
<dbReference type="InterPro" id="IPR012291">
    <property type="entry name" value="CBM2_carb-bd_dom_sf"/>
</dbReference>
<dbReference type="InterPro" id="IPR001919">
    <property type="entry name" value="CBD2"/>
</dbReference>
<feature type="region of interest" description="Disordered" evidence="2">
    <location>
        <begin position="227"/>
        <end position="268"/>
    </location>
</feature>
<evidence type="ECO:0000313" key="5">
    <source>
        <dbReference type="EMBL" id="MFC4106234.1"/>
    </source>
</evidence>
<dbReference type="SUPFAM" id="SSF49384">
    <property type="entry name" value="Carbohydrate-binding domain"/>
    <property type="match status" value="1"/>
</dbReference>
<dbReference type="Pfam" id="PF00553">
    <property type="entry name" value="CBM_2"/>
    <property type="match status" value="1"/>
</dbReference>
<dbReference type="InterPro" id="IPR014756">
    <property type="entry name" value="Ig_E-set"/>
</dbReference>
<evidence type="ECO:0000256" key="1">
    <source>
        <dbReference type="ARBA" id="ARBA00022729"/>
    </source>
</evidence>
<dbReference type="SUPFAM" id="SSF81296">
    <property type="entry name" value="E set domains"/>
    <property type="match status" value="1"/>
</dbReference>
<evidence type="ECO:0000256" key="3">
    <source>
        <dbReference type="SAM" id="SignalP"/>
    </source>
</evidence>
<comment type="caution">
    <text evidence="5">The sequence shown here is derived from an EMBL/GenBank/DDBJ whole genome shotgun (WGS) entry which is preliminary data.</text>
</comment>
<dbReference type="Gene3D" id="2.60.40.290">
    <property type="match status" value="1"/>
</dbReference>
<dbReference type="SMART" id="SM00637">
    <property type="entry name" value="CBD_II"/>
    <property type="match status" value="1"/>
</dbReference>
<dbReference type="Gene3D" id="2.70.50.50">
    <property type="entry name" value="chitin-binding protein cbp21"/>
    <property type="match status" value="1"/>
</dbReference>
<feature type="chain" id="PRO_5045259116" evidence="3">
    <location>
        <begin position="23"/>
        <end position="366"/>
    </location>
</feature>
<organism evidence="5 6">
    <name type="scientific">Micromonospora zhanjiangensis</name>
    <dbReference type="NCBI Taxonomy" id="1522057"/>
    <lineage>
        <taxon>Bacteria</taxon>
        <taxon>Bacillati</taxon>
        <taxon>Actinomycetota</taxon>
        <taxon>Actinomycetes</taxon>
        <taxon>Micromonosporales</taxon>
        <taxon>Micromonosporaceae</taxon>
        <taxon>Micromonospora</taxon>
    </lineage>
</organism>
<gene>
    <name evidence="5" type="ORF">ACFOX0_09830</name>
</gene>
<dbReference type="EMBL" id="JBHSBN010000005">
    <property type="protein sequence ID" value="MFC4106234.1"/>
    <property type="molecule type" value="Genomic_DNA"/>
</dbReference>
<dbReference type="PANTHER" id="PTHR34823">
    <property type="entry name" value="GLCNAC-BINDING PROTEIN A"/>
    <property type="match status" value="1"/>
</dbReference>
<dbReference type="InterPro" id="IPR008965">
    <property type="entry name" value="CBM2/CBM3_carb-bd_dom_sf"/>
</dbReference>
<feature type="compositionally biased region" description="Gly residues" evidence="2">
    <location>
        <begin position="227"/>
        <end position="237"/>
    </location>
</feature>
<dbReference type="CDD" id="cd21177">
    <property type="entry name" value="LPMO_AA10"/>
    <property type="match status" value="1"/>
</dbReference>
<dbReference type="GO" id="GO:0004497">
    <property type="term" value="F:monooxygenase activity"/>
    <property type="evidence" value="ECO:0007669"/>
    <property type="project" value="UniProtKB-KW"/>
</dbReference>